<dbReference type="Gene3D" id="2.40.160.210">
    <property type="entry name" value="Acyl-CoA thioesterase, double hotdog domain"/>
    <property type="match status" value="1"/>
</dbReference>
<dbReference type="Pfam" id="PF13622">
    <property type="entry name" value="4HBT_3"/>
    <property type="match status" value="1"/>
</dbReference>
<dbReference type="InterPro" id="IPR042171">
    <property type="entry name" value="Acyl-CoA_hotdog"/>
</dbReference>
<dbReference type="SUPFAM" id="SSF54637">
    <property type="entry name" value="Thioesterase/thiol ester dehydrase-isomerase"/>
    <property type="match status" value="2"/>
</dbReference>
<dbReference type="CDD" id="cd03445">
    <property type="entry name" value="Thioesterase_II_repeat2"/>
    <property type="match status" value="1"/>
</dbReference>
<keyword evidence="2" id="KW-0378">Hydrolase</keyword>
<feature type="domain" description="Acyl-CoA thioesterase-like N-terminal HotDog" evidence="3">
    <location>
        <begin position="35"/>
        <end position="113"/>
    </location>
</feature>
<dbReference type="InterPro" id="IPR003703">
    <property type="entry name" value="Acyl_CoA_thio"/>
</dbReference>
<comment type="similarity">
    <text evidence="1">Belongs to the C/M/P thioester hydrolase family.</text>
</comment>
<evidence type="ECO:0000259" key="4">
    <source>
        <dbReference type="Pfam" id="PF20789"/>
    </source>
</evidence>
<dbReference type="RefSeq" id="WP_286344932.1">
    <property type="nucleotide sequence ID" value="NZ_AP027732.1"/>
</dbReference>
<keyword evidence="6" id="KW-1185">Reference proteome</keyword>
<feature type="domain" description="Acyl-CoA thioesterase-like C-terminal" evidence="4">
    <location>
        <begin position="149"/>
        <end position="277"/>
    </location>
</feature>
<dbReference type="CDD" id="cd03444">
    <property type="entry name" value="Thioesterase_II_repeat1"/>
    <property type="match status" value="1"/>
</dbReference>
<organism evidence="5 6">
    <name type="scientific">Frondihabitans sucicola</name>
    <dbReference type="NCBI Taxonomy" id="1268041"/>
    <lineage>
        <taxon>Bacteria</taxon>
        <taxon>Bacillati</taxon>
        <taxon>Actinomycetota</taxon>
        <taxon>Actinomycetes</taxon>
        <taxon>Micrococcales</taxon>
        <taxon>Microbacteriaceae</taxon>
        <taxon>Frondihabitans</taxon>
    </lineage>
</organism>
<dbReference type="InterPro" id="IPR029069">
    <property type="entry name" value="HotDog_dom_sf"/>
</dbReference>
<name>A0ABN6XUR6_9MICO</name>
<dbReference type="EMBL" id="AP027732">
    <property type="protein sequence ID" value="BDZ47853.1"/>
    <property type="molecule type" value="Genomic_DNA"/>
</dbReference>
<dbReference type="InterPro" id="IPR049450">
    <property type="entry name" value="ACOT8-like_C"/>
</dbReference>
<evidence type="ECO:0000313" key="6">
    <source>
        <dbReference type="Proteomes" id="UP001321486"/>
    </source>
</evidence>
<evidence type="ECO:0000313" key="5">
    <source>
        <dbReference type="EMBL" id="BDZ47853.1"/>
    </source>
</evidence>
<dbReference type="InterPro" id="IPR049449">
    <property type="entry name" value="TesB_ACOT8-like_N"/>
</dbReference>
<accession>A0ABN6XUR6</accession>
<gene>
    <name evidence="5" type="ORF">GCM10025867_00940</name>
</gene>
<reference evidence="6" key="1">
    <citation type="journal article" date="2019" name="Int. J. Syst. Evol. Microbiol.">
        <title>The Global Catalogue of Microorganisms (GCM) 10K type strain sequencing project: providing services to taxonomists for standard genome sequencing and annotation.</title>
        <authorList>
            <consortium name="The Broad Institute Genomics Platform"/>
            <consortium name="The Broad Institute Genome Sequencing Center for Infectious Disease"/>
            <person name="Wu L."/>
            <person name="Ma J."/>
        </authorList>
    </citation>
    <scope>NUCLEOTIDE SEQUENCE [LARGE SCALE GENOMIC DNA]</scope>
    <source>
        <strain evidence="6">NBRC 108728</strain>
    </source>
</reference>
<proteinExistence type="inferred from homology"/>
<dbReference type="PANTHER" id="PTHR11066">
    <property type="entry name" value="ACYL-COA THIOESTERASE"/>
    <property type="match status" value="1"/>
</dbReference>
<dbReference type="Pfam" id="PF20789">
    <property type="entry name" value="4HBT_3C"/>
    <property type="match status" value="1"/>
</dbReference>
<evidence type="ECO:0000256" key="2">
    <source>
        <dbReference type="ARBA" id="ARBA00022801"/>
    </source>
</evidence>
<evidence type="ECO:0000259" key="3">
    <source>
        <dbReference type="Pfam" id="PF13622"/>
    </source>
</evidence>
<sequence>MTSIPREADSRLFDLLNLKFVAHHLFEGSSYPGRGGRLFGGQILGQAAVAASATVPTERVLHSVHAYFLAVGDSRRPVLYRVESLRDGGSFSSRRITATQEDEVIFTMEASFQAEASGVEHQPSLVAEYPDPETLPRELPAAGVSMSHRSIFDIRRIPNARRDADTRQAVWLRAPAPLLRSPSNGTAGLHRAALAFGSDFTLMELPVRHHGLTFDEPRLRVASLDHSMWWHADAPVDDWLLYVQENPWAGSGRALVFGSIYDRERRLIATVVQEGMVRLKPLADDRP</sequence>
<evidence type="ECO:0000256" key="1">
    <source>
        <dbReference type="ARBA" id="ARBA00006538"/>
    </source>
</evidence>
<dbReference type="Proteomes" id="UP001321486">
    <property type="component" value="Chromosome"/>
</dbReference>
<dbReference type="PANTHER" id="PTHR11066:SF34">
    <property type="entry name" value="ACYL-COENZYME A THIOESTERASE 8"/>
    <property type="match status" value="1"/>
</dbReference>
<protein>
    <submittedName>
        <fullName evidence="5">Acyl-CoA thioesterase II</fullName>
    </submittedName>
</protein>